<name>A0ABD3TBX4_9LAMI</name>
<proteinExistence type="predicted"/>
<organism evidence="1 2">
    <name type="scientific">Penstemon smallii</name>
    <dbReference type="NCBI Taxonomy" id="265156"/>
    <lineage>
        <taxon>Eukaryota</taxon>
        <taxon>Viridiplantae</taxon>
        <taxon>Streptophyta</taxon>
        <taxon>Embryophyta</taxon>
        <taxon>Tracheophyta</taxon>
        <taxon>Spermatophyta</taxon>
        <taxon>Magnoliopsida</taxon>
        <taxon>eudicotyledons</taxon>
        <taxon>Gunneridae</taxon>
        <taxon>Pentapetalae</taxon>
        <taxon>asterids</taxon>
        <taxon>lamiids</taxon>
        <taxon>Lamiales</taxon>
        <taxon>Plantaginaceae</taxon>
        <taxon>Cheloneae</taxon>
        <taxon>Penstemon</taxon>
    </lineage>
</organism>
<protein>
    <submittedName>
        <fullName evidence="1">Uncharacterized protein</fullName>
    </submittedName>
</protein>
<evidence type="ECO:0000313" key="2">
    <source>
        <dbReference type="Proteomes" id="UP001634393"/>
    </source>
</evidence>
<evidence type="ECO:0000313" key="1">
    <source>
        <dbReference type="EMBL" id="KAL3834485.1"/>
    </source>
</evidence>
<dbReference type="AlphaFoldDB" id="A0ABD3TBX4"/>
<dbReference type="EMBL" id="JBJXBP010000004">
    <property type="protein sequence ID" value="KAL3834485.1"/>
    <property type="molecule type" value="Genomic_DNA"/>
</dbReference>
<sequence length="47" mass="5364">MVHTHSNLQVNWSKFVPQIESSIGFEQSTTQSSTLKTYSLLQPLKNK</sequence>
<gene>
    <name evidence="1" type="ORF">ACJIZ3_009221</name>
</gene>
<dbReference type="Proteomes" id="UP001634393">
    <property type="component" value="Unassembled WGS sequence"/>
</dbReference>
<keyword evidence="2" id="KW-1185">Reference proteome</keyword>
<reference evidence="1 2" key="1">
    <citation type="submission" date="2024-12" db="EMBL/GenBank/DDBJ databases">
        <title>The unique morphological basis and parallel evolutionary history of personate flowers in Penstemon.</title>
        <authorList>
            <person name="Depatie T.H."/>
            <person name="Wessinger C.A."/>
        </authorList>
    </citation>
    <scope>NUCLEOTIDE SEQUENCE [LARGE SCALE GENOMIC DNA]</scope>
    <source>
        <strain evidence="1">WTNN_2</strain>
        <tissue evidence="1">Leaf</tissue>
    </source>
</reference>
<accession>A0ABD3TBX4</accession>
<comment type="caution">
    <text evidence="1">The sequence shown here is derived from an EMBL/GenBank/DDBJ whole genome shotgun (WGS) entry which is preliminary data.</text>
</comment>